<gene>
    <name evidence="1" type="ORF">SCALIN_C27_0125</name>
</gene>
<dbReference type="RefSeq" id="WP_162532328.1">
    <property type="nucleotide sequence ID" value="NZ_BAOS01000027.1"/>
</dbReference>
<dbReference type="Proteomes" id="UP000218542">
    <property type="component" value="Unassembled WGS sequence"/>
</dbReference>
<evidence type="ECO:0000313" key="1">
    <source>
        <dbReference type="EMBL" id="GAX61730.1"/>
    </source>
</evidence>
<keyword evidence="1" id="KW-0436">Ligase</keyword>
<name>A0A286U0P7_9BACT</name>
<proteinExistence type="predicted"/>
<protein>
    <submittedName>
        <fullName evidence="1">Alanyl-tRNA synthetase</fullName>
    </submittedName>
</protein>
<sequence length="49" mass="5696">MSDYGDMFHYEALGISRTQLKFLPRAGEDFNPRFDENFDYIGALFEAAE</sequence>
<dbReference type="GO" id="GO:0004812">
    <property type="term" value="F:aminoacyl-tRNA ligase activity"/>
    <property type="evidence" value="ECO:0007669"/>
    <property type="project" value="UniProtKB-KW"/>
</dbReference>
<dbReference type="EMBL" id="BAOS01000027">
    <property type="protein sequence ID" value="GAX61730.1"/>
    <property type="molecule type" value="Genomic_DNA"/>
</dbReference>
<keyword evidence="2" id="KW-1185">Reference proteome</keyword>
<reference evidence="2" key="1">
    <citation type="journal article" date="2017" name="Environ. Microbiol. Rep.">
        <title>Genetic Diversity of Marine Anaerobic Ammonium-Oxidizing Bacteria as Revealed by Genomic and Proteomic Analyses of 'Candidatus Scalindua japonica'.</title>
        <authorList>
            <person name="Oshiki M."/>
            <person name="Mizuto K."/>
            <person name="Kimura Z."/>
            <person name="Kindaichi T."/>
            <person name="Satoh H."/>
            <person name="Okabe S."/>
        </authorList>
    </citation>
    <scope>NUCLEOTIDE SEQUENCE [LARGE SCALE GENOMIC DNA]</scope>
    <source>
        <strain evidence="2">husup-a2</strain>
    </source>
</reference>
<dbReference type="AlphaFoldDB" id="A0A286U0P7"/>
<keyword evidence="1" id="KW-0030">Aminoacyl-tRNA synthetase</keyword>
<evidence type="ECO:0000313" key="2">
    <source>
        <dbReference type="Proteomes" id="UP000218542"/>
    </source>
</evidence>
<organism evidence="1 2">
    <name type="scientific">Candidatus Scalindua japonica</name>
    <dbReference type="NCBI Taxonomy" id="1284222"/>
    <lineage>
        <taxon>Bacteria</taxon>
        <taxon>Pseudomonadati</taxon>
        <taxon>Planctomycetota</taxon>
        <taxon>Candidatus Brocadiia</taxon>
        <taxon>Candidatus Brocadiales</taxon>
        <taxon>Candidatus Scalinduaceae</taxon>
        <taxon>Candidatus Scalindua</taxon>
    </lineage>
</organism>
<comment type="caution">
    <text evidence="1">The sequence shown here is derived from an EMBL/GenBank/DDBJ whole genome shotgun (WGS) entry which is preliminary data.</text>
</comment>
<accession>A0A286U0P7</accession>